<dbReference type="AlphaFoldDB" id="A0A1M6KX03"/>
<dbReference type="Proteomes" id="UP000183975">
    <property type="component" value="Unassembled WGS sequence"/>
</dbReference>
<reference evidence="2 3" key="1">
    <citation type="submission" date="2016-11" db="EMBL/GenBank/DDBJ databases">
        <authorList>
            <person name="Jaros S."/>
            <person name="Januszkiewicz K."/>
            <person name="Wedrychowicz H."/>
        </authorList>
    </citation>
    <scope>NUCLEOTIDE SEQUENCE [LARGE SCALE GENOMIC DNA]</scope>
    <source>
        <strain evidence="2 3">DSM 14214</strain>
    </source>
</reference>
<organism evidence="2 3">
    <name type="scientific">Anaerotignum lactatifermentans DSM 14214</name>
    <dbReference type="NCBI Taxonomy" id="1121323"/>
    <lineage>
        <taxon>Bacteria</taxon>
        <taxon>Bacillati</taxon>
        <taxon>Bacillota</taxon>
        <taxon>Clostridia</taxon>
        <taxon>Lachnospirales</taxon>
        <taxon>Anaerotignaceae</taxon>
        <taxon>Anaerotignum</taxon>
    </lineage>
</organism>
<dbReference type="EMBL" id="FRAH01000004">
    <property type="protein sequence ID" value="SHJ63503.1"/>
    <property type="molecule type" value="Genomic_DNA"/>
</dbReference>
<feature type="transmembrane region" description="Helical" evidence="1">
    <location>
        <begin position="40"/>
        <end position="58"/>
    </location>
</feature>
<proteinExistence type="predicted"/>
<evidence type="ECO:0000313" key="2">
    <source>
        <dbReference type="EMBL" id="SHJ63503.1"/>
    </source>
</evidence>
<sequence>MTKKTSRKLGLLLLVLAVCFVVYALGHPTGSFPWSSSVTYGVYLVYILLTGVLLWAPFGRK</sequence>
<dbReference type="RefSeq" id="WP_072848151.1">
    <property type="nucleotide sequence ID" value="NZ_FRAH01000004.1"/>
</dbReference>
<evidence type="ECO:0000313" key="3">
    <source>
        <dbReference type="Proteomes" id="UP000183975"/>
    </source>
</evidence>
<dbReference type="OrthoDB" id="1861030at2"/>
<protein>
    <submittedName>
        <fullName evidence="2">Uncharacterized protein</fullName>
    </submittedName>
</protein>
<name>A0A1M6KX03_9FIRM</name>
<keyword evidence="3" id="KW-1185">Reference proteome</keyword>
<keyword evidence="1" id="KW-1133">Transmembrane helix</keyword>
<accession>A0A1M6KX03</accession>
<gene>
    <name evidence="2" type="ORF">SAMN02745138_00210</name>
</gene>
<keyword evidence="1" id="KW-0812">Transmembrane</keyword>
<keyword evidence="1" id="KW-0472">Membrane</keyword>
<evidence type="ECO:0000256" key="1">
    <source>
        <dbReference type="SAM" id="Phobius"/>
    </source>
</evidence>